<evidence type="ECO:0000313" key="3">
    <source>
        <dbReference type="EMBL" id="RCN28136.1"/>
    </source>
</evidence>
<dbReference type="InterPro" id="IPR011990">
    <property type="entry name" value="TPR-like_helical_dom_sf"/>
</dbReference>
<dbReference type="EMBL" id="JOJR01003001">
    <property type="protein sequence ID" value="RCN28136.1"/>
    <property type="molecule type" value="Genomic_DNA"/>
</dbReference>
<name>A0A368F7P8_ANCCA</name>
<sequence>MKKRRREEELRREISRAKDVEKQLDLLSELGALYRSNGELELARNSFKKAAQLATALGNHLDLSFSHRALAEINAEEGERKEALEHADLFRQTAQMSGSCSQIQLSLHVSGWIYEKLNMQQSHDPADLEEKFGHRIDADRKAVRVGGDSARRKAGLERLCSGICANLQRRTEAEKYWNAAYAYAKYV</sequence>
<dbReference type="OrthoDB" id="4772757at2759"/>
<keyword evidence="4" id="KW-1185">Reference proteome</keyword>
<dbReference type="STRING" id="29170.A0A368F7P8"/>
<dbReference type="SUPFAM" id="SSF48452">
    <property type="entry name" value="TPR-like"/>
    <property type="match status" value="1"/>
</dbReference>
<gene>
    <name evidence="3" type="ORF">ANCCAN_26128</name>
</gene>
<keyword evidence="2" id="KW-0175">Coiled coil</keyword>
<comment type="caution">
    <text evidence="3">The sequence shown here is derived from an EMBL/GenBank/DDBJ whole genome shotgun (WGS) entry which is preliminary data.</text>
</comment>
<dbReference type="InterPro" id="IPR019734">
    <property type="entry name" value="TPR_rpt"/>
</dbReference>
<evidence type="ECO:0000256" key="2">
    <source>
        <dbReference type="SAM" id="Coils"/>
    </source>
</evidence>
<proteinExistence type="predicted"/>
<evidence type="ECO:0000313" key="4">
    <source>
        <dbReference type="Proteomes" id="UP000252519"/>
    </source>
</evidence>
<feature type="coiled-coil region" evidence="2">
    <location>
        <begin position="3"/>
        <end position="30"/>
    </location>
</feature>
<dbReference type="PROSITE" id="PS50005">
    <property type="entry name" value="TPR"/>
    <property type="match status" value="1"/>
</dbReference>
<dbReference type="Gene3D" id="1.25.40.10">
    <property type="entry name" value="Tetratricopeptide repeat domain"/>
    <property type="match status" value="1"/>
</dbReference>
<reference evidence="3 4" key="1">
    <citation type="submission" date="2014-10" db="EMBL/GenBank/DDBJ databases">
        <title>Draft genome of the hookworm Ancylostoma caninum.</title>
        <authorList>
            <person name="Mitreva M."/>
        </authorList>
    </citation>
    <scope>NUCLEOTIDE SEQUENCE [LARGE SCALE GENOMIC DNA]</scope>
    <source>
        <strain evidence="3 4">Baltimore</strain>
    </source>
</reference>
<evidence type="ECO:0000256" key="1">
    <source>
        <dbReference type="PROSITE-ProRule" id="PRU00339"/>
    </source>
</evidence>
<feature type="repeat" description="TPR" evidence="1">
    <location>
        <begin position="24"/>
        <end position="57"/>
    </location>
</feature>
<keyword evidence="1" id="KW-0802">TPR repeat</keyword>
<dbReference type="AlphaFoldDB" id="A0A368F7P8"/>
<dbReference type="Proteomes" id="UP000252519">
    <property type="component" value="Unassembled WGS sequence"/>
</dbReference>
<organism evidence="3 4">
    <name type="scientific">Ancylostoma caninum</name>
    <name type="common">Dog hookworm</name>
    <dbReference type="NCBI Taxonomy" id="29170"/>
    <lineage>
        <taxon>Eukaryota</taxon>
        <taxon>Metazoa</taxon>
        <taxon>Ecdysozoa</taxon>
        <taxon>Nematoda</taxon>
        <taxon>Chromadorea</taxon>
        <taxon>Rhabditida</taxon>
        <taxon>Rhabditina</taxon>
        <taxon>Rhabditomorpha</taxon>
        <taxon>Strongyloidea</taxon>
        <taxon>Ancylostomatidae</taxon>
        <taxon>Ancylostomatinae</taxon>
        <taxon>Ancylostoma</taxon>
    </lineage>
</organism>
<accession>A0A368F7P8</accession>
<protein>
    <submittedName>
        <fullName evidence="3">Tetratricopeptide repeat protein</fullName>
    </submittedName>
</protein>
<dbReference type="Pfam" id="PF13424">
    <property type="entry name" value="TPR_12"/>
    <property type="match status" value="1"/>
</dbReference>